<organism evidence="2 3">
    <name type="scientific">Rhamnella rubrinervis</name>
    <dbReference type="NCBI Taxonomy" id="2594499"/>
    <lineage>
        <taxon>Eukaryota</taxon>
        <taxon>Viridiplantae</taxon>
        <taxon>Streptophyta</taxon>
        <taxon>Embryophyta</taxon>
        <taxon>Tracheophyta</taxon>
        <taxon>Spermatophyta</taxon>
        <taxon>Magnoliopsida</taxon>
        <taxon>eudicotyledons</taxon>
        <taxon>Gunneridae</taxon>
        <taxon>Pentapetalae</taxon>
        <taxon>rosids</taxon>
        <taxon>fabids</taxon>
        <taxon>Rosales</taxon>
        <taxon>Rhamnaceae</taxon>
        <taxon>rhamnoid group</taxon>
        <taxon>Rhamneae</taxon>
        <taxon>Rhamnella</taxon>
    </lineage>
</organism>
<evidence type="ECO:0000313" key="3">
    <source>
        <dbReference type="Proteomes" id="UP000796880"/>
    </source>
</evidence>
<gene>
    <name evidence="2" type="ORF">FNV43_RR08792</name>
</gene>
<name>A0A8K0MJ49_9ROSA</name>
<dbReference type="Proteomes" id="UP000796880">
    <property type="component" value="Unassembled WGS sequence"/>
</dbReference>
<feature type="compositionally biased region" description="Low complexity" evidence="1">
    <location>
        <begin position="150"/>
        <end position="161"/>
    </location>
</feature>
<comment type="caution">
    <text evidence="2">The sequence shown here is derived from an EMBL/GenBank/DDBJ whole genome shotgun (WGS) entry which is preliminary data.</text>
</comment>
<dbReference type="EMBL" id="VOIH02000004">
    <property type="protein sequence ID" value="KAF3448084.1"/>
    <property type="molecule type" value="Genomic_DNA"/>
</dbReference>
<reference evidence="2" key="1">
    <citation type="submission" date="2020-03" db="EMBL/GenBank/DDBJ databases">
        <title>A high-quality chromosome-level genome assembly of a woody plant with both climbing and erect habits, Rhamnella rubrinervis.</title>
        <authorList>
            <person name="Lu Z."/>
            <person name="Yang Y."/>
            <person name="Zhu X."/>
            <person name="Sun Y."/>
        </authorList>
    </citation>
    <scope>NUCLEOTIDE SEQUENCE</scope>
    <source>
        <strain evidence="2">BYM</strain>
        <tissue evidence="2">Leaf</tissue>
    </source>
</reference>
<dbReference type="AlphaFoldDB" id="A0A8K0MJ49"/>
<proteinExistence type="predicted"/>
<protein>
    <submittedName>
        <fullName evidence="2">Uncharacterized protein</fullName>
    </submittedName>
</protein>
<evidence type="ECO:0000256" key="1">
    <source>
        <dbReference type="SAM" id="MobiDB-lite"/>
    </source>
</evidence>
<sequence length="233" mass="25789">MIKANLPAKGYGKKWVFVVGKWEGILEASSISMVSREFKTSRWDKMAAINTKVASEIVEFERSVGRKMLTSDRLTEDNLVLQDLSIMNMMKHLYEGKRSPLVAASVEKAPKFQTTESSTKVAALSQALLSSLTPPHKPIPAPPIHDQTQSSPPSEPSSHSHMYCDDGLYQATQDQQGLYSLSQRRSRTAVTKARVVMEGGKDKKKSSAISLDQFASTIAPLIDMEKVFSLPMQ</sequence>
<evidence type="ECO:0000313" key="2">
    <source>
        <dbReference type="EMBL" id="KAF3448084.1"/>
    </source>
</evidence>
<feature type="region of interest" description="Disordered" evidence="1">
    <location>
        <begin position="132"/>
        <end position="164"/>
    </location>
</feature>
<keyword evidence="3" id="KW-1185">Reference proteome</keyword>
<accession>A0A8K0MJ49</accession>